<evidence type="ECO:0000313" key="2">
    <source>
        <dbReference type="Proteomes" id="UP000606786"/>
    </source>
</evidence>
<protein>
    <submittedName>
        <fullName evidence="1">(Mediterranean fruit fly) hypothetical protein</fullName>
    </submittedName>
</protein>
<reference evidence="1" key="1">
    <citation type="submission" date="2020-11" db="EMBL/GenBank/DDBJ databases">
        <authorList>
            <person name="Whitehead M."/>
        </authorList>
    </citation>
    <scope>NUCLEOTIDE SEQUENCE</scope>
    <source>
        <strain evidence="1">EGII</strain>
    </source>
</reference>
<proteinExistence type="predicted"/>
<accession>A0A811VDG3</accession>
<organism evidence="1 2">
    <name type="scientific">Ceratitis capitata</name>
    <name type="common">Mediterranean fruit fly</name>
    <name type="synonym">Tephritis capitata</name>
    <dbReference type="NCBI Taxonomy" id="7213"/>
    <lineage>
        <taxon>Eukaryota</taxon>
        <taxon>Metazoa</taxon>
        <taxon>Ecdysozoa</taxon>
        <taxon>Arthropoda</taxon>
        <taxon>Hexapoda</taxon>
        <taxon>Insecta</taxon>
        <taxon>Pterygota</taxon>
        <taxon>Neoptera</taxon>
        <taxon>Endopterygota</taxon>
        <taxon>Diptera</taxon>
        <taxon>Brachycera</taxon>
        <taxon>Muscomorpha</taxon>
        <taxon>Tephritoidea</taxon>
        <taxon>Tephritidae</taxon>
        <taxon>Ceratitis</taxon>
        <taxon>Ceratitis</taxon>
    </lineage>
</organism>
<dbReference type="EMBL" id="CAJHJT010000056">
    <property type="protein sequence ID" value="CAD7013287.1"/>
    <property type="molecule type" value="Genomic_DNA"/>
</dbReference>
<dbReference type="AlphaFoldDB" id="A0A811VDG3"/>
<name>A0A811VDG3_CERCA</name>
<comment type="caution">
    <text evidence="1">The sequence shown here is derived from an EMBL/GenBank/DDBJ whole genome shotgun (WGS) entry which is preliminary data.</text>
</comment>
<dbReference type="Proteomes" id="UP000606786">
    <property type="component" value="Unassembled WGS sequence"/>
</dbReference>
<sequence length="121" mass="14245">MKRGGCTTFNTSIHRNFDMRWLLHLPYGCLHFQDVRRRLTTVYRTTLPRDGELAMKHNKVARHDGLPDKLFTFYRILSNYRGLKHTSISILNLFLMKYNFYQAKSVIKPPQQLQQVNSAAS</sequence>
<gene>
    <name evidence="1" type="ORF">CCAP1982_LOCUS21358</name>
</gene>
<evidence type="ECO:0000313" key="1">
    <source>
        <dbReference type="EMBL" id="CAD7013287.1"/>
    </source>
</evidence>
<keyword evidence="2" id="KW-1185">Reference proteome</keyword>